<proteinExistence type="predicted"/>
<keyword evidence="4" id="KW-1185">Reference proteome</keyword>
<dbReference type="Pfam" id="PF13424">
    <property type="entry name" value="TPR_12"/>
    <property type="match status" value="1"/>
</dbReference>
<evidence type="ECO:0000256" key="1">
    <source>
        <dbReference type="SAM" id="SignalP"/>
    </source>
</evidence>
<dbReference type="Gene3D" id="1.25.40.10">
    <property type="entry name" value="Tetratricopeptide repeat domain"/>
    <property type="match status" value="3"/>
</dbReference>
<dbReference type="Proteomes" id="UP001199525">
    <property type="component" value="Unassembled WGS sequence"/>
</dbReference>
<keyword evidence="1" id="KW-0732">Signal</keyword>
<reference evidence="3 4" key="1">
    <citation type="journal article" date="2021" name="Microorganisms">
        <title>Genome Evolution of Filamentous Cyanobacterium Nostoc Species: From Facultative Symbiosis to Free Living.</title>
        <authorList>
            <person name="Huo D."/>
            <person name="Li H."/>
            <person name="Cai F."/>
            <person name="Guo X."/>
            <person name="Qiao Z."/>
            <person name="Wang W."/>
            <person name="Yu G."/>
            <person name="Li R."/>
        </authorList>
    </citation>
    <scope>NUCLEOTIDE SEQUENCE [LARGE SCALE GENOMIC DNA]</scope>
    <source>
        <strain evidence="3 4">CHAB 5714</strain>
    </source>
</reference>
<sequence length="926" mass="102825">MKWPNHFLLALFTAFLCIALSPVLAKPPAVYSDTQNLTEQREWGKQGSSENRELVNAESPIFHSLLSLKSGSSQTASVVEQGKILYDRGQFTEAVKVLQQAAAGFKTSKDGLQEAMTLSNLSLAYQQLGLWGEAEEAIAQSLKLLQSGENTGTSGERSQIIAQALDVQGQLQLAQGQAETALTTWQKAADIYQQIGDKARLTRNRINSAQALQALGLYLQANKILNEVQQTLTSLPDSLIVATGLRSLGNVRRVVGDLKVSRLVLGKSLAVAKRVQSPKAIAEAQLSLGNTARAQQDTEAASQYYQEAAAVSVSSITRIQAHLNLLSLLLEKKQDQDALALSSQIQSEISNLPPSRTSVYTRIKFAQNLTQLKEKTSIDTPSWLNIAQQLSTAIKQAENLQDRRAESYAMGSLGELYEKTRQFSDAQELTEKALFIAQSINASDIAYQWQWQLGRILKKKGDIKGAIASYNVAYKTLQSLRGDLVAISPDVQFSFRENIEPVYRELVELLLRSPQSSSASVPFEKLDQRDASLLKANAPLSLSPQEGINQDNLKLARDVIESLQLAELDNFFRSACLNPTQELDPVVDKKDQRAAVIYPIILPDRLDVILKLPNQELRHYKTVIAQNDVESIIAQLRKNLLNVTATDRVRQQSQQIYDWLIRPAQTELVNSGIKTLVFVLDGELRNIPMAVLYDKQQKKYLLEKYAIALTPGLQLLDPKPLRQLQLNALTAGVSEKRPVEGKEFPQLENVPRELKEIKSEVSNSEELLNQQFTETNLQNKLQTVSFTVVHLATHGEFSSDAEKTFILTWDKLVKVKEFDNLLRVSDKDRFSGIELLVLSACQTAEGDKRAALGLAGIAMRAGVRSTLATLWSIDDRSTADIMSEFYRHLKAGVNKAEALQSAQLAVFAKEKAPYFWAPYVLVGNWL</sequence>
<evidence type="ECO:0000313" key="3">
    <source>
        <dbReference type="EMBL" id="MCC5603137.1"/>
    </source>
</evidence>
<dbReference type="Pfam" id="PF12770">
    <property type="entry name" value="CHAT"/>
    <property type="match status" value="1"/>
</dbReference>
<accession>A0ABS8IFX0</accession>
<dbReference type="InterPro" id="IPR019734">
    <property type="entry name" value="TPR_rpt"/>
</dbReference>
<name>A0ABS8IFX0_9NOSO</name>
<protein>
    <submittedName>
        <fullName evidence="3">CHAT domain-containing protein</fullName>
    </submittedName>
</protein>
<organism evidence="3 4">
    <name type="scientific">Nostoc favosum CHAB5714</name>
    <dbReference type="NCBI Taxonomy" id="2780399"/>
    <lineage>
        <taxon>Bacteria</taxon>
        <taxon>Bacillati</taxon>
        <taxon>Cyanobacteriota</taxon>
        <taxon>Cyanophyceae</taxon>
        <taxon>Nostocales</taxon>
        <taxon>Nostocaceae</taxon>
        <taxon>Nostoc</taxon>
        <taxon>Nostoc favosum</taxon>
    </lineage>
</organism>
<dbReference type="InterPro" id="IPR011990">
    <property type="entry name" value="TPR-like_helical_dom_sf"/>
</dbReference>
<dbReference type="EMBL" id="JAIVFQ010000068">
    <property type="protein sequence ID" value="MCC5603137.1"/>
    <property type="molecule type" value="Genomic_DNA"/>
</dbReference>
<feature type="domain" description="CHAT" evidence="2">
    <location>
        <begin position="652"/>
        <end position="924"/>
    </location>
</feature>
<evidence type="ECO:0000313" key="4">
    <source>
        <dbReference type="Proteomes" id="UP001199525"/>
    </source>
</evidence>
<gene>
    <name evidence="3" type="ORF">LC586_29065</name>
</gene>
<dbReference type="SMART" id="SM00028">
    <property type="entry name" value="TPR"/>
    <property type="match status" value="6"/>
</dbReference>
<evidence type="ECO:0000259" key="2">
    <source>
        <dbReference type="Pfam" id="PF12770"/>
    </source>
</evidence>
<dbReference type="RefSeq" id="WP_229488664.1">
    <property type="nucleotide sequence ID" value="NZ_JAIVFQ010000068.1"/>
</dbReference>
<dbReference type="PANTHER" id="PTHR10098:SF112">
    <property type="entry name" value="SLR0380 PROTEIN"/>
    <property type="match status" value="1"/>
</dbReference>
<comment type="caution">
    <text evidence="3">The sequence shown here is derived from an EMBL/GenBank/DDBJ whole genome shotgun (WGS) entry which is preliminary data.</text>
</comment>
<feature type="signal peptide" evidence="1">
    <location>
        <begin position="1"/>
        <end position="25"/>
    </location>
</feature>
<dbReference type="SUPFAM" id="SSF48452">
    <property type="entry name" value="TPR-like"/>
    <property type="match status" value="3"/>
</dbReference>
<dbReference type="InterPro" id="IPR024983">
    <property type="entry name" value="CHAT_dom"/>
</dbReference>
<dbReference type="PANTHER" id="PTHR10098">
    <property type="entry name" value="RAPSYN-RELATED"/>
    <property type="match status" value="1"/>
</dbReference>
<feature type="chain" id="PRO_5046977802" evidence="1">
    <location>
        <begin position="26"/>
        <end position="926"/>
    </location>
</feature>